<protein>
    <submittedName>
        <fullName evidence="2">Protein CBG25984</fullName>
    </submittedName>
</protein>
<reference evidence="2 3" key="1">
    <citation type="journal article" date="2003" name="PLoS Biol.">
        <title>The genome sequence of Caenorhabditis briggsae: a platform for comparative genomics.</title>
        <authorList>
            <person name="Stein L.D."/>
            <person name="Bao Z."/>
            <person name="Blasiar D."/>
            <person name="Blumenthal T."/>
            <person name="Brent M.R."/>
            <person name="Chen N."/>
            <person name="Chinwalla A."/>
            <person name="Clarke L."/>
            <person name="Clee C."/>
            <person name="Coghlan A."/>
            <person name="Coulson A."/>
            <person name="D'Eustachio P."/>
            <person name="Fitch D.H."/>
            <person name="Fulton L.A."/>
            <person name="Fulton R.E."/>
            <person name="Griffiths-Jones S."/>
            <person name="Harris T.W."/>
            <person name="Hillier L.W."/>
            <person name="Kamath R."/>
            <person name="Kuwabara P.E."/>
            <person name="Mardis E.R."/>
            <person name="Marra M.A."/>
            <person name="Miner T.L."/>
            <person name="Minx P."/>
            <person name="Mullikin J.C."/>
            <person name="Plumb R.W."/>
            <person name="Rogers J."/>
            <person name="Schein J.E."/>
            <person name="Sohrmann M."/>
            <person name="Spieth J."/>
            <person name="Stajich J.E."/>
            <person name="Wei C."/>
            <person name="Willey D."/>
            <person name="Wilson R.K."/>
            <person name="Durbin R."/>
            <person name="Waterston R.H."/>
        </authorList>
    </citation>
    <scope>NUCLEOTIDE SEQUENCE [LARGE SCALE GENOMIC DNA]</scope>
    <source>
        <strain evidence="2 3">AF16</strain>
    </source>
</reference>
<dbReference type="EMBL" id="HE600963">
    <property type="protein sequence ID" value="CAS00514.1"/>
    <property type="molecule type" value="Genomic_DNA"/>
</dbReference>
<feature type="transmembrane region" description="Helical" evidence="1">
    <location>
        <begin position="44"/>
        <end position="63"/>
    </location>
</feature>
<keyword evidence="3" id="KW-1185">Reference proteome</keyword>
<feature type="transmembrane region" description="Helical" evidence="1">
    <location>
        <begin position="6"/>
        <end position="23"/>
    </location>
</feature>
<dbReference type="AlphaFoldDB" id="B6IKT4"/>
<name>B6IKT4_CAEBR</name>
<dbReference type="InterPro" id="IPR009545">
    <property type="entry name" value="Claudin-like"/>
</dbReference>
<evidence type="ECO:0000313" key="2">
    <source>
        <dbReference type="EMBL" id="CAS00514.1"/>
    </source>
</evidence>
<organism evidence="2 3">
    <name type="scientific">Caenorhabditis briggsae</name>
    <dbReference type="NCBI Taxonomy" id="6238"/>
    <lineage>
        <taxon>Eukaryota</taxon>
        <taxon>Metazoa</taxon>
        <taxon>Ecdysozoa</taxon>
        <taxon>Nematoda</taxon>
        <taxon>Chromadorea</taxon>
        <taxon>Rhabditida</taxon>
        <taxon>Rhabditina</taxon>
        <taxon>Rhabditomorpha</taxon>
        <taxon>Rhabditoidea</taxon>
        <taxon>Rhabditidae</taxon>
        <taxon>Peloderinae</taxon>
        <taxon>Caenorhabditis</taxon>
    </lineage>
</organism>
<dbReference type="WormBase" id="CBG25984">
    <property type="protein sequence ID" value="CBP38685"/>
    <property type="gene ID" value="WBGene00087398"/>
</dbReference>
<dbReference type="KEGG" id="cbr:CBG_25984"/>
<dbReference type="HOGENOM" id="CLU_119689_0_0_1"/>
<dbReference type="Proteomes" id="UP000008549">
    <property type="component" value="Unassembled WGS sequence"/>
</dbReference>
<dbReference type="PANTHER" id="PTHR34151">
    <property type="entry name" value="PROTEIN CBG24195"/>
    <property type="match status" value="1"/>
</dbReference>
<dbReference type="RefSeq" id="XP_045100073.1">
    <property type="nucleotide sequence ID" value="XM_045243897.1"/>
</dbReference>
<keyword evidence="1" id="KW-0472">Membrane</keyword>
<dbReference type="Pfam" id="PF06653">
    <property type="entry name" value="Claudin_3"/>
    <property type="match status" value="1"/>
</dbReference>
<evidence type="ECO:0000313" key="3">
    <source>
        <dbReference type="Proteomes" id="UP000008549"/>
    </source>
</evidence>
<dbReference type="PANTHER" id="PTHR34151:SF1">
    <property type="entry name" value="CASP-LIKE PROTEIN-RELATED"/>
    <property type="match status" value="1"/>
</dbReference>
<feature type="transmembrane region" description="Helical" evidence="1">
    <location>
        <begin position="94"/>
        <end position="115"/>
    </location>
</feature>
<accession>B6IKT4</accession>
<evidence type="ECO:0000313" key="4">
    <source>
        <dbReference type="WormBase" id="CBG25984"/>
    </source>
</evidence>
<reference evidence="2 3" key="2">
    <citation type="journal article" date="2011" name="PLoS Genet.">
        <title>Caenorhabditis briggsae recombinant inbred line genotypes reveal inter-strain incompatibility and the evolution of recombination.</title>
        <authorList>
            <person name="Ross J.A."/>
            <person name="Koboldt D.C."/>
            <person name="Staisch J.E."/>
            <person name="Chamberlin H.M."/>
            <person name="Gupta B.P."/>
            <person name="Miller R.D."/>
            <person name="Baird S.E."/>
            <person name="Haag E.S."/>
        </authorList>
    </citation>
    <scope>NUCLEOTIDE SEQUENCE [LARGE SCALE GENOMIC DNA]</scope>
    <source>
        <strain evidence="2 3">AF16</strain>
    </source>
</reference>
<gene>
    <name evidence="2 4" type="ORF">CBG25984</name>
    <name evidence="2" type="ORF">CBG_25984</name>
</gene>
<dbReference type="InParanoid" id="B6IKT4"/>
<keyword evidence="1" id="KW-0812">Transmembrane</keyword>
<evidence type="ECO:0000256" key="1">
    <source>
        <dbReference type="SAM" id="Phobius"/>
    </source>
</evidence>
<keyword evidence="1" id="KW-1133">Transmembrane helix</keyword>
<feature type="transmembrane region" description="Helical" evidence="1">
    <location>
        <begin position="69"/>
        <end position="87"/>
    </location>
</feature>
<proteinExistence type="predicted"/>
<dbReference type="CTD" id="68917466"/>
<sequence length="120" mass="13684">MYFSFLQFAFTFLIYLYTVFVVYRNGYSRSVRKWFKLMTNNSGTIVIFTVIALILMGVNFSKACDSTDLFLGTTFEIIILIFVPVHWRVLGYSAWLSCAAAVLSLGNFILAMVIAENECN</sequence>
<dbReference type="GeneID" id="68917466"/>